<comment type="caution">
    <text evidence="12">The sequence shown here is derived from an EMBL/GenBank/DDBJ whole genome shotgun (WGS) entry which is preliminary data.</text>
</comment>
<evidence type="ECO:0000256" key="2">
    <source>
        <dbReference type="ARBA" id="ARBA00022448"/>
    </source>
</evidence>
<keyword evidence="2 8" id="KW-0813">Transport</keyword>
<dbReference type="AlphaFoldDB" id="A0A4Q0M976"/>
<dbReference type="PANTHER" id="PTHR30069:SF29">
    <property type="entry name" value="HEMOGLOBIN AND HEMOGLOBIN-HAPTOGLOBIN-BINDING PROTEIN 1-RELATED"/>
    <property type="match status" value="1"/>
</dbReference>
<dbReference type="Pfam" id="PF13715">
    <property type="entry name" value="CarbopepD_reg_2"/>
    <property type="match status" value="1"/>
</dbReference>
<evidence type="ECO:0000256" key="1">
    <source>
        <dbReference type="ARBA" id="ARBA00004571"/>
    </source>
</evidence>
<reference evidence="12 13" key="1">
    <citation type="submission" date="2018-12" db="EMBL/GenBank/DDBJ databases">
        <title>The Draft Genome Sequence of the Soil Bacterium Pedobacter tournemirensis R1.</title>
        <authorList>
            <person name="He J."/>
        </authorList>
    </citation>
    <scope>NUCLEOTIDE SEQUENCE [LARGE SCALE GENOMIC DNA]</scope>
    <source>
        <strain evidence="12 13">R1</strain>
    </source>
</reference>
<dbReference type="InterPro" id="IPR036942">
    <property type="entry name" value="Beta-barrel_TonB_sf"/>
</dbReference>
<dbReference type="GO" id="GO:0015344">
    <property type="term" value="F:siderophore uptake transmembrane transporter activity"/>
    <property type="evidence" value="ECO:0007669"/>
    <property type="project" value="TreeGrafter"/>
</dbReference>
<evidence type="ECO:0000313" key="13">
    <source>
        <dbReference type="Proteomes" id="UP000290848"/>
    </source>
</evidence>
<dbReference type="InterPro" id="IPR041700">
    <property type="entry name" value="OMP_b-brl_3"/>
</dbReference>
<dbReference type="EMBL" id="RXOC01000007">
    <property type="protein sequence ID" value="RXF69309.1"/>
    <property type="molecule type" value="Genomic_DNA"/>
</dbReference>
<dbReference type="Gene3D" id="2.40.170.20">
    <property type="entry name" value="TonB-dependent receptor, beta-barrel domain"/>
    <property type="match status" value="1"/>
</dbReference>
<dbReference type="SUPFAM" id="SSF49464">
    <property type="entry name" value="Carboxypeptidase regulatory domain-like"/>
    <property type="match status" value="1"/>
</dbReference>
<feature type="region of interest" description="Disordered" evidence="9">
    <location>
        <begin position="799"/>
        <end position="827"/>
    </location>
</feature>
<keyword evidence="3 8" id="KW-1134">Transmembrane beta strand</keyword>
<feature type="compositionally biased region" description="Gly residues" evidence="9">
    <location>
        <begin position="817"/>
        <end position="827"/>
    </location>
</feature>
<dbReference type="InterPro" id="IPR039426">
    <property type="entry name" value="TonB-dep_rcpt-like"/>
</dbReference>
<dbReference type="Gene3D" id="2.170.130.10">
    <property type="entry name" value="TonB-dependent receptor, plug domain"/>
    <property type="match status" value="1"/>
</dbReference>
<dbReference type="PROSITE" id="PS52016">
    <property type="entry name" value="TONB_DEPENDENT_REC_3"/>
    <property type="match status" value="1"/>
</dbReference>
<accession>A0A4Q0M976</accession>
<dbReference type="RefSeq" id="WP_128769583.1">
    <property type="nucleotide sequence ID" value="NZ_RXOC01000007.1"/>
</dbReference>
<dbReference type="InterPro" id="IPR037066">
    <property type="entry name" value="Plug_dom_sf"/>
</dbReference>
<keyword evidence="4 8" id="KW-0812">Transmembrane</keyword>
<name>A0A4Q0M976_9SPHI</name>
<keyword evidence="7 8" id="KW-0998">Cell outer membrane</keyword>
<sequence length="827" mass="90287">MKYLLIAALLCSTVAFAQMPQGGSPSLTGKISGLIIDSLTRKPVEYATVALTRAGAAKSTNGALTDNKGTFKIENVVPGKYKVTVSFMGYQTKVIEVSTSAQKPDANAGRIILSPSANILQEVAVTGEVLVVENRVDKVVYNAEKDATVSGGNAGDVLRKVPMVSVDQDGNVSLRGSQNVRILVNGKPTGAVAASTADAMRMLPADQIKNVEVITSPSAKYDAEGTGGIINIITKKKEMSGVSGSVSGGLGTRQNNGNANLNINKNRLSITANFGGNSTWPQTTETFNSSLTPADNILKVQTGTSRTSRYGFRSSGNVSYDFNDYNSISSGITVGQGRFKTDGTSLSNRFTNDDLSEAYSFDNLNKTKFGGFDWNADYVHKFKTQGHEISLAGQWSHNNNNTDFSSLYSLESLKDKTGENDATNDEYTVQFDYTLPVSKAVKLETGAKTILRDINSTSDFYTSVNNSPFAFDNDLSNVYTYNQDVYSGYAVLSFQLPKGYGLQVGGRLENTQIEGTSANAKLGIEPISNSYTNFIPSFAISKTLKNFQSLRLSYSKRIQRPSLQYLNPFRDVSNDQFQRQGNPDLSPEVTQSVELNYSAMLSKTSMINTSVYFRHTTDIIESFVKSDTYEGRPVSLTTFNNTGNNNSVGASFYGSVAPVKNVTFRGNVDVFSYKPNASGQFENFAGSRKTYAQYKAFISGSYTLPQNFVMETFMIFNSPRRTFQGKNPSFNMWQLSFNKQFLNKKAKIGLNVVDPFNESKHFKSDINTAGLVQVQDFSIPFRSFGLNFSYSFGKVNYNPQPRKKRGVNNDDLKQDGGQNGQGVGGGN</sequence>
<dbReference type="Pfam" id="PF14905">
    <property type="entry name" value="OMP_b-brl_3"/>
    <property type="match status" value="1"/>
</dbReference>
<proteinExistence type="inferred from homology"/>
<dbReference type="SUPFAM" id="SSF56935">
    <property type="entry name" value="Porins"/>
    <property type="match status" value="1"/>
</dbReference>
<dbReference type="InterPro" id="IPR008969">
    <property type="entry name" value="CarboxyPept-like_regulatory"/>
</dbReference>
<evidence type="ECO:0000256" key="9">
    <source>
        <dbReference type="SAM" id="MobiDB-lite"/>
    </source>
</evidence>
<keyword evidence="6 8" id="KW-0472">Membrane</keyword>
<evidence type="ECO:0000256" key="3">
    <source>
        <dbReference type="ARBA" id="ARBA00022452"/>
    </source>
</evidence>
<dbReference type="GO" id="GO:0044718">
    <property type="term" value="P:siderophore transmembrane transport"/>
    <property type="evidence" value="ECO:0007669"/>
    <property type="project" value="TreeGrafter"/>
</dbReference>
<feature type="signal peptide" evidence="10">
    <location>
        <begin position="1"/>
        <end position="17"/>
    </location>
</feature>
<keyword evidence="12" id="KW-0675">Receptor</keyword>
<organism evidence="12 13">
    <name type="scientific">Arcticibacter tournemirensis</name>
    <dbReference type="NCBI Taxonomy" id="699437"/>
    <lineage>
        <taxon>Bacteria</taxon>
        <taxon>Pseudomonadati</taxon>
        <taxon>Bacteroidota</taxon>
        <taxon>Sphingobacteriia</taxon>
        <taxon>Sphingobacteriales</taxon>
        <taxon>Sphingobacteriaceae</taxon>
        <taxon>Arcticibacter</taxon>
    </lineage>
</organism>
<evidence type="ECO:0000256" key="4">
    <source>
        <dbReference type="ARBA" id="ARBA00022692"/>
    </source>
</evidence>
<dbReference type="Proteomes" id="UP000290848">
    <property type="component" value="Unassembled WGS sequence"/>
</dbReference>
<evidence type="ECO:0000256" key="5">
    <source>
        <dbReference type="ARBA" id="ARBA00022729"/>
    </source>
</evidence>
<comment type="subcellular location">
    <subcellularLocation>
        <location evidence="1 8">Cell outer membrane</location>
        <topology evidence="1 8">Multi-pass membrane protein</topology>
    </subcellularLocation>
</comment>
<comment type="similarity">
    <text evidence="8">Belongs to the TonB-dependent receptor family.</text>
</comment>
<evidence type="ECO:0000313" key="12">
    <source>
        <dbReference type="EMBL" id="RXF69309.1"/>
    </source>
</evidence>
<evidence type="ECO:0000259" key="11">
    <source>
        <dbReference type="Pfam" id="PF14905"/>
    </source>
</evidence>
<feature type="domain" description="Outer membrane protein beta-barrel" evidence="11">
    <location>
        <begin position="380"/>
        <end position="790"/>
    </location>
</feature>
<evidence type="ECO:0000256" key="10">
    <source>
        <dbReference type="SAM" id="SignalP"/>
    </source>
</evidence>
<dbReference type="PANTHER" id="PTHR30069">
    <property type="entry name" value="TONB-DEPENDENT OUTER MEMBRANE RECEPTOR"/>
    <property type="match status" value="1"/>
</dbReference>
<evidence type="ECO:0000256" key="8">
    <source>
        <dbReference type="PROSITE-ProRule" id="PRU01360"/>
    </source>
</evidence>
<protein>
    <submittedName>
        <fullName evidence="12">TonB-dependent receptor</fullName>
    </submittedName>
</protein>
<gene>
    <name evidence="12" type="ORF">EKH83_11510</name>
</gene>
<evidence type="ECO:0000256" key="7">
    <source>
        <dbReference type="ARBA" id="ARBA00023237"/>
    </source>
</evidence>
<dbReference type="GO" id="GO:0009279">
    <property type="term" value="C:cell outer membrane"/>
    <property type="evidence" value="ECO:0007669"/>
    <property type="project" value="UniProtKB-SubCell"/>
</dbReference>
<dbReference type="Gene3D" id="2.60.40.1120">
    <property type="entry name" value="Carboxypeptidase-like, regulatory domain"/>
    <property type="match status" value="1"/>
</dbReference>
<feature type="chain" id="PRO_5020607336" evidence="10">
    <location>
        <begin position="18"/>
        <end position="827"/>
    </location>
</feature>
<keyword evidence="5 10" id="KW-0732">Signal</keyword>
<evidence type="ECO:0000256" key="6">
    <source>
        <dbReference type="ARBA" id="ARBA00023136"/>
    </source>
</evidence>